<comment type="caution">
    <text evidence="2">The sequence shown here is derived from an EMBL/GenBank/DDBJ whole genome shotgun (WGS) entry which is preliminary data.</text>
</comment>
<feature type="non-terminal residue" evidence="2">
    <location>
        <position position="1"/>
    </location>
</feature>
<protein>
    <recommendedName>
        <fullName evidence="1">K-box domain-containing protein</fullName>
    </recommendedName>
</protein>
<dbReference type="AlphaFoldDB" id="A0A6A4MH68"/>
<dbReference type="GO" id="GO:0005634">
    <property type="term" value="C:nucleus"/>
    <property type="evidence" value="ECO:0007669"/>
    <property type="project" value="InterPro"/>
</dbReference>
<dbReference type="GO" id="GO:0003700">
    <property type="term" value="F:DNA-binding transcription factor activity"/>
    <property type="evidence" value="ECO:0007669"/>
    <property type="project" value="InterPro"/>
</dbReference>
<dbReference type="Pfam" id="PF01486">
    <property type="entry name" value="K-box"/>
    <property type="match status" value="1"/>
</dbReference>
<sequence>MDHLELDAPPPTETLGGCGKEKWEIWKASWKNMRATPVQRDNLLQLILGLRHYVGEDLDPLSLRELQSLEQQIDTALKRIRSRKQKSLQEQNNLLAKKMYVGHATGSSFAQFNDANLLLQLKWDFYDCCGPFQARGADNSGAQPHPPANTMMPPWMLRHVNQ</sequence>
<evidence type="ECO:0000259" key="1">
    <source>
        <dbReference type="PROSITE" id="PS51297"/>
    </source>
</evidence>
<feature type="domain" description="K-box" evidence="1">
    <location>
        <begin position="27"/>
        <end position="129"/>
    </location>
</feature>
<dbReference type="OrthoDB" id="1933443at2759"/>
<dbReference type="Proteomes" id="UP000428333">
    <property type="component" value="Linkage Group LG01"/>
</dbReference>
<gene>
    <name evidence="2" type="ORF">C3L33_01448</name>
</gene>
<organism evidence="2 3">
    <name type="scientific">Rhododendron williamsianum</name>
    <dbReference type="NCBI Taxonomy" id="262921"/>
    <lineage>
        <taxon>Eukaryota</taxon>
        <taxon>Viridiplantae</taxon>
        <taxon>Streptophyta</taxon>
        <taxon>Embryophyta</taxon>
        <taxon>Tracheophyta</taxon>
        <taxon>Spermatophyta</taxon>
        <taxon>Magnoliopsida</taxon>
        <taxon>eudicotyledons</taxon>
        <taxon>Gunneridae</taxon>
        <taxon>Pentapetalae</taxon>
        <taxon>asterids</taxon>
        <taxon>Ericales</taxon>
        <taxon>Ericaceae</taxon>
        <taxon>Ericoideae</taxon>
        <taxon>Rhodoreae</taxon>
        <taxon>Rhododendron</taxon>
    </lineage>
</organism>
<proteinExistence type="predicted"/>
<evidence type="ECO:0000313" key="3">
    <source>
        <dbReference type="Proteomes" id="UP000428333"/>
    </source>
</evidence>
<evidence type="ECO:0000313" key="2">
    <source>
        <dbReference type="EMBL" id="KAE9466664.1"/>
    </source>
</evidence>
<keyword evidence="3" id="KW-1185">Reference proteome</keyword>
<dbReference type="PROSITE" id="PS51297">
    <property type="entry name" value="K_BOX"/>
    <property type="match status" value="1"/>
</dbReference>
<dbReference type="InterPro" id="IPR002487">
    <property type="entry name" value="TF_Kbox"/>
</dbReference>
<accession>A0A6A4MH68</accession>
<dbReference type="EMBL" id="QEFC01000081">
    <property type="protein sequence ID" value="KAE9466664.1"/>
    <property type="molecule type" value="Genomic_DNA"/>
</dbReference>
<name>A0A6A4MH68_9ERIC</name>
<reference evidence="2 3" key="1">
    <citation type="journal article" date="2019" name="Genome Biol. Evol.">
        <title>The Rhododendron genome and chromosomal organization provide insight into shared whole-genome duplications across the heath family (Ericaceae).</title>
        <authorList>
            <person name="Soza V.L."/>
            <person name="Lindsley D."/>
            <person name="Waalkes A."/>
            <person name="Ramage E."/>
            <person name="Patwardhan R.P."/>
            <person name="Burton J.N."/>
            <person name="Adey A."/>
            <person name="Kumar A."/>
            <person name="Qiu R."/>
            <person name="Shendure J."/>
            <person name="Hall B."/>
        </authorList>
    </citation>
    <scope>NUCLEOTIDE SEQUENCE [LARGE SCALE GENOMIC DNA]</scope>
    <source>
        <strain evidence="2">RSF 1966-606</strain>
    </source>
</reference>